<keyword evidence="2" id="KW-1185">Reference proteome</keyword>
<accession>A0A6G1K829</accession>
<reference evidence="1" key="1">
    <citation type="journal article" date="2020" name="Stud. Mycol.">
        <title>101 Dothideomycetes genomes: a test case for predicting lifestyles and emergence of pathogens.</title>
        <authorList>
            <person name="Haridas S."/>
            <person name="Albert R."/>
            <person name="Binder M."/>
            <person name="Bloem J."/>
            <person name="Labutti K."/>
            <person name="Salamov A."/>
            <person name="Andreopoulos B."/>
            <person name="Baker S."/>
            <person name="Barry K."/>
            <person name="Bills G."/>
            <person name="Bluhm B."/>
            <person name="Cannon C."/>
            <person name="Castanera R."/>
            <person name="Culley D."/>
            <person name="Daum C."/>
            <person name="Ezra D."/>
            <person name="Gonzalez J."/>
            <person name="Henrissat B."/>
            <person name="Kuo A."/>
            <person name="Liang C."/>
            <person name="Lipzen A."/>
            <person name="Lutzoni F."/>
            <person name="Magnuson J."/>
            <person name="Mondo S."/>
            <person name="Nolan M."/>
            <person name="Ohm R."/>
            <person name="Pangilinan J."/>
            <person name="Park H.-J."/>
            <person name="Ramirez L."/>
            <person name="Alfaro M."/>
            <person name="Sun H."/>
            <person name="Tritt A."/>
            <person name="Yoshinaga Y."/>
            <person name="Zwiers L.-H."/>
            <person name="Turgeon B."/>
            <person name="Goodwin S."/>
            <person name="Spatafora J."/>
            <person name="Crous P."/>
            <person name="Grigoriev I."/>
        </authorList>
    </citation>
    <scope>NUCLEOTIDE SEQUENCE</scope>
    <source>
        <strain evidence="1">CBS 279.74</strain>
    </source>
</reference>
<dbReference type="AlphaFoldDB" id="A0A6G1K829"/>
<gene>
    <name evidence="1" type="ORF">K504DRAFT_291972</name>
</gene>
<sequence>MAIYDEMEGFNDLCISLDLLFRLRAGGAAGRAELRVVKRSNCTNSNIKVSSFYAFICIPFVSELRFFTTCRLVRLILSRTKSVKELGFRWHIDESMLRFSHIKTVGRLKHGAKTGARRRKDSAAHISGTITTRHTFASPRSLRSRMHDLRSKSGVQHRYLGRKKRLGCPRHLSPLHDDARFPLRRR</sequence>
<dbReference type="Proteomes" id="UP000799428">
    <property type="component" value="Unassembled WGS sequence"/>
</dbReference>
<proteinExistence type="predicted"/>
<organism evidence="1 2">
    <name type="scientific">Pleomassaria siparia CBS 279.74</name>
    <dbReference type="NCBI Taxonomy" id="1314801"/>
    <lineage>
        <taxon>Eukaryota</taxon>
        <taxon>Fungi</taxon>
        <taxon>Dikarya</taxon>
        <taxon>Ascomycota</taxon>
        <taxon>Pezizomycotina</taxon>
        <taxon>Dothideomycetes</taxon>
        <taxon>Pleosporomycetidae</taxon>
        <taxon>Pleosporales</taxon>
        <taxon>Pleomassariaceae</taxon>
        <taxon>Pleomassaria</taxon>
    </lineage>
</organism>
<protein>
    <submittedName>
        <fullName evidence="1">Uncharacterized protein</fullName>
    </submittedName>
</protein>
<dbReference type="EMBL" id="MU005771">
    <property type="protein sequence ID" value="KAF2708930.1"/>
    <property type="molecule type" value="Genomic_DNA"/>
</dbReference>
<evidence type="ECO:0000313" key="2">
    <source>
        <dbReference type="Proteomes" id="UP000799428"/>
    </source>
</evidence>
<evidence type="ECO:0000313" key="1">
    <source>
        <dbReference type="EMBL" id="KAF2708930.1"/>
    </source>
</evidence>
<name>A0A6G1K829_9PLEO</name>